<dbReference type="SUPFAM" id="SSF48264">
    <property type="entry name" value="Cytochrome P450"/>
    <property type="match status" value="1"/>
</dbReference>
<name>A0ABX7TZE5_STRCY</name>
<evidence type="ECO:0000256" key="2">
    <source>
        <dbReference type="RuleBase" id="RU000461"/>
    </source>
</evidence>
<evidence type="ECO:0000313" key="3">
    <source>
        <dbReference type="EMBL" id="QTE02131.1"/>
    </source>
</evidence>
<organism evidence="3 4">
    <name type="scientific">Streptomyces cyanogenus</name>
    <dbReference type="NCBI Taxonomy" id="80860"/>
    <lineage>
        <taxon>Bacteria</taxon>
        <taxon>Bacillati</taxon>
        <taxon>Actinomycetota</taxon>
        <taxon>Actinomycetes</taxon>
        <taxon>Kitasatosporales</taxon>
        <taxon>Streptomycetaceae</taxon>
        <taxon>Streptomyces</taxon>
    </lineage>
</organism>
<keyword evidence="2" id="KW-0503">Monooxygenase</keyword>
<dbReference type="Pfam" id="PF00067">
    <property type="entry name" value="p450"/>
    <property type="match status" value="1"/>
</dbReference>
<reference evidence="3 4" key="1">
    <citation type="submission" date="2021-03" db="EMBL/GenBank/DDBJ databases">
        <title>Complete genome sequence of Streptomyces cyanogenus S136, producer of anticancer angucycline landomycin A.</title>
        <authorList>
            <person name="Hrab P."/>
            <person name="Ruckert C."/>
            <person name="Busche T."/>
            <person name="Ostash I."/>
            <person name="Kalinowski J."/>
            <person name="Fedorenko V."/>
            <person name="Yushchuk O."/>
            <person name="Ostash B."/>
        </authorList>
    </citation>
    <scope>NUCLEOTIDE SEQUENCE [LARGE SCALE GENOMIC DNA]</scope>
    <source>
        <strain evidence="3 4">S136</strain>
    </source>
</reference>
<dbReference type="InterPro" id="IPR001128">
    <property type="entry name" value="Cyt_P450"/>
</dbReference>
<dbReference type="GO" id="GO:0016491">
    <property type="term" value="F:oxidoreductase activity"/>
    <property type="evidence" value="ECO:0007669"/>
    <property type="project" value="UniProtKB-KW"/>
</dbReference>
<dbReference type="InterPro" id="IPR036396">
    <property type="entry name" value="Cyt_P450_sf"/>
</dbReference>
<dbReference type="PROSITE" id="PS00086">
    <property type="entry name" value="CYTOCHROME_P450"/>
    <property type="match status" value="1"/>
</dbReference>
<dbReference type="PRINTS" id="PR00359">
    <property type="entry name" value="BP450"/>
</dbReference>
<proteinExistence type="inferred from homology"/>
<evidence type="ECO:0000256" key="1">
    <source>
        <dbReference type="ARBA" id="ARBA00010617"/>
    </source>
</evidence>
<dbReference type="Gene3D" id="1.10.630.10">
    <property type="entry name" value="Cytochrome P450"/>
    <property type="match status" value="1"/>
</dbReference>
<dbReference type="CDD" id="cd11029">
    <property type="entry name" value="CYP107-like"/>
    <property type="match status" value="1"/>
</dbReference>
<keyword evidence="2" id="KW-0408">Iron</keyword>
<dbReference type="EMBL" id="CP071839">
    <property type="protein sequence ID" value="QTE02131.1"/>
    <property type="molecule type" value="Genomic_DNA"/>
</dbReference>
<accession>A0ABX7TZE5</accession>
<keyword evidence="2 3" id="KW-0560">Oxidoreductase</keyword>
<evidence type="ECO:0000313" key="4">
    <source>
        <dbReference type="Proteomes" id="UP000663908"/>
    </source>
</evidence>
<dbReference type="PANTHER" id="PTHR46696">
    <property type="entry name" value="P450, PUTATIVE (EUROFUNG)-RELATED"/>
    <property type="match status" value="1"/>
</dbReference>
<keyword evidence="4" id="KW-1185">Reference proteome</keyword>
<protein>
    <submittedName>
        <fullName evidence="3">Cytochrome P450 107B1</fullName>
        <ecNumber evidence="3">1.14.-.-</ecNumber>
    </submittedName>
</protein>
<dbReference type="RefSeq" id="WP_208035475.1">
    <property type="nucleotide sequence ID" value="NZ_CP071839.1"/>
</dbReference>
<sequence length="400" mass="44348">MSNTEQTGSVSSLLSEALVADPHGTYARLREAAPVHRTATPDGEPMWLITRYAEARAALADPRLSLNKANAKTSGEYRSSMPPELDTHLLNMDPPDHTRLRRLVAKAFTPRRVEGLRMRIQKLTDELLTTMTGPRVDLVHALAVPLPMSVICELLGIPETARLDFRAWTDTLFSPAPGAATESRTAMRQMHQFLKSVIEEKRNSPTEDLLSALVQARDDRDVLTEPELVSLAFLTLFAGYDNAVHLIGNTALSLLLHPRLLTAVRGGAVPIRSVVEETLRWNPPFALAVRRFALEDVSIGNALIPAGSRVWVSIASANRDGREFPSPEVFDPTRTPTHLAFGYGVHYCIGAPLARMEAEIAVWSLMKRFSELELAVGLNELEWWPTFHKRGLRSLPVMTC</sequence>
<comment type="similarity">
    <text evidence="1 2">Belongs to the cytochrome P450 family.</text>
</comment>
<dbReference type="EC" id="1.14.-.-" evidence="3"/>
<gene>
    <name evidence="3" type="ORF">S1361_32670</name>
</gene>
<dbReference type="InterPro" id="IPR017972">
    <property type="entry name" value="Cyt_P450_CS"/>
</dbReference>
<keyword evidence="2" id="KW-0349">Heme</keyword>
<dbReference type="PANTHER" id="PTHR46696:SF1">
    <property type="entry name" value="CYTOCHROME P450 YJIB-RELATED"/>
    <property type="match status" value="1"/>
</dbReference>
<keyword evidence="2" id="KW-0479">Metal-binding</keyword>
<dbReference type="Proteomes" id="UP000663908">
    <property type="component" value="Chromosome"/>
</dbReference>
<dbReference type="InterPro" id="IPR002397">
    <property type="entry name" value="Cyt_P450_B"/>
</dbReference>